<dbReference type="Gene3D" id="3.80.10.10">
    <property type="entry name" value="Ribonuclease Inhibitor"/>
    <property type="match status" value="3"/>
</dbReference>
<keyword evidence="4" id="KW-1185">Reference proteome</keyword>
<dbReference type="FunFam" id="3.80.10.10:FF:001164">
    <property type="entry name" value="GH01279p"/>
    <property type="match status" value="1"/>
</dbReference>
<evidence type="ECO:0000256" key="1">
    <source>
        <dbReference type="ARBA" id="ARBA00022614"/>
    </source>
</evidence>
<accession>A0A6P9AZY7</accession>
<dbReference type="InterPro" id="IPR001611">
    <property type="entry name" value="Leu-rich_rpt"/>
</dbReference>
<name>A0A6P9AZY7_PANGU</name>
<dbReference type="Pfam" id="PF00560">
    <property type="entry name" value="LRR_1"/>
    <property type="match status" value="2"/>
</dbReference>
<dbReference type="FunFam" id="3.80.10.10:FF:000306">
    <property type="entry name" value="Toll-like receptor 5"/>
    <property type="match status" value="1"/>
</dbReference>
<dbReference type="SMART" id="SM00369">
    <property type="entry name" value="LRR_TYP"/>
    <property type="match status" value="12"/>
</dbReference>
<dbReference type="GO" id="GO:0031012">
    <property type="term" value="C:extracellular matrix"/>
    <property type="evidence" value="ECO:0007669"/>
    <property type="project" value="TreeGrafter"/>
</dbReference>
<dbReference type="AlphaFoldDB" id="A0A6P9AZY7"/>
<dbReference type="SMART" id="SM00365">
    <property type="entry name" value="LRR_SD22"/>
    <property type="match status" value="6"/>
</dbReference>
<dbReference type="SUPFAM" id="SSF52058">
    <property type="entry name" value="L domain-like"/>
    <property type="match status" value="2"/>
</dbReference>
<proteinExistence type="predicted"/>
<dbReference type="OrthoDB" id="2020019at2759"/>
<sequence>MDDLLQRWPRWKIHKVSISAIVFVLAALSSATDAFFRCSTTKINNRLVANCQGQRLKATPNVDVSTQVFLLNFNLFTTIQTSSFPQLSALKMLSLGKQLGGPLYVGERAFANVSNITFLDLGGNRNLSLHPKAFQGLTKLKVLHLDNSDFDNRILEMGYFQDLLSLETLDLRGNHLHRLTADPTFQGLKKLSVLQLNLNKIGAICGDDLQYLRGRHLTFLDLSSNRLSRDRPSSCANPFLNITLGTLDISSNPWDVARVEDFLKSLNGTRIQNLKVQHSGAIGSGFGFQNLKDISATTFSGLRHSRIRTFDMSHGFLNTLNASVFSSLPDLNTLLLRSNQINKIQKGAFSGLSKLQVLDLSNNLLGELYTEGLKDLKSSPLRRLILKSNHIGIVQHDALMGLKSLQFLDLQDNALDRVPNGNLPSLMSLNLGQNRIQNTWGIEKLGPNLVHLDLSSNRLKDLGNVWHQLAEIPSLKFLNLSGNHLMWCSRVQKSPRQLTQLDLSHNNLGDIWATQKCTDLFQHLGKLRVLNLSSNHLRDLPGNLFQSLTSLEILDLGANRLHKFPEQIFRSLKSLRGLSIRGNPLMTLSPSTFQPMGQLRFLDLRELSLVCSCELKNFNNWLQNHNATVKAPELLLTCIQTSSNFQRQPLPQFLHKCVS</sequence>
<dbReference type="Pfam" id="PF13516">
    <property type="entry name" value="LRR_6"/>
    <property type="match status" value="2"/>
</dbReference>
<keyword evidence="2" id="KW-0732">Signal</keyword>
<dbReference type="GeneID" id="117657680"/>
<dbReference type="KEGG" id="pgut:117657680"/>
<dbReference type="InterPro" id="IPR050328">
    <property type="entry name" value="Dev_Immune_Receptor"/>
</dbReference>
<protein>
    <submittedName>
        <fullName evidence="5">Toll-like receptor 5</fullName>
    </submittedName>
</protein>
<dbReference type="PANTHER" id="PTHR24373">
    <property type="entry name" value="SLIT RELATED LEUCINE-RICH REPEAT NEURONAL PROTEIN"/>
    <property type="match status" value="1"/>
</dbReference>
<dbReference type="PANTHER" id="PTHR24373:SF401">
    <property type="entry name" value="SOLUBLE TOLL-LIKE RECEPTOR 5"/>
    <property type="match status" value="1"/>
</dbReference>
<dbReference type="InParanoid" id="A0A6P9AZY7"/>
<evidence type="ECO:0000313" key="4">
    <source>
        <dbReference type="Proteomes" id="UP001652622"/>
    </source>
</evidence>
<dbReference type="RefSeq" id="XP_034261696.1">
    <property type="nucleotide sequence ID" value="XM_034405805.1"/>
</dbReference>
<evidence type="ECO:0000256" key="3">
    <source>
        <dbReference type="ARBA" id="ARBA00022737"/>
    </source>
</evidence>
<dbReference type="InterPro" id="IPR032675">
    <property type="entry name" value="LRR_dom_sf"/>
</dbReference>
<evidence type="ECO:0000256" key="2">
    <source>
        <dbReference type="ARBA" id="ARBA00022729"/>
    </source>
</evidence>
<evidence type="ECO:0000313" key="5">
    <source>
        <dbReference type="RefSeq" id="XP_034261696.1"/>
    </source>
</evidence>
<keyword evidence="3" id="KW-0677">Repeat</keyword>
<dbReference type="PRINTS" id="PR00019">
    <property type="entry name" value="LEURICHRPT"/>
</dbReference>
<keyword evidence="1" id="KW-0433">Leucine-rich repeat</keyword>
<dbReference type="Proteomes" id="UP001652622">
    <property type="component" value="Unplaced"/>
</dbReference>
<dbReference type="GO" id="GO:0005615">
    <property type="term" value="C:extracellular space"/>
    <property type="evidence" value="ECO:0007669"/>
    <property type="project" value="TreeGrafter"/>
</dbReference>
<dbReference type="PROSITE" id="PS51450">
    <property type="entry name" value="LRR"/>
    <property type="match status" value="5"/>
</dbReference>
<dbReference type="OMA" id="IWATQKC"/>
<organism evidence="4 5">
    <name type="scientific">Pantherophis guttatus</name>
    <name type="common">Corn snake</name>
    <name type="synonym">Elaphe guttata</name>
    <dbReference type="NCBI Taxonomy" id="94885"/>
    <lineage>
        <taxon>Eukaryota</taxon>
        <taxon>Metazoa</taxon>
        <taxon>Chordata</taxon>
        <taxon>Craniata</taxon>
        <taxon>Vertebrata</taxon>
        <taxon>Euteleostomi</taxon>
        <taxon>Lepidosauria</taxon>
        <taxon>Squamata</taxon>
        <taxon>Bifurcata</taxon>
        <taxon>Unidentata</taxon>
        <taxon>Episquamata</taxon>
        <taxon>Toxicofera</taxon>
        <taxon>Serpentes</taxon>
        <taxon>Colubroidea</taxon>
        <taxon>Colubridae</taxon>
        <taxon>Colubrinae</taxon>
        <taxon>Pantherophis</taxon>
    </lineage>
</organism>
<reference evidence="5" key="1">
    <citation type="submission" date="2025-08" db="UniProtKB">
        <authorList>
            <consortium name="RefSeq"/>
        </authorList>
    </citation>
    <scope>IDENTIFICATION</scope>
    <source>
        <tissue evidence="5">Blood</tissue>
    </source>
</reference>
<dbReference type="InterPro" id="IPR003591">
    <property type="entry name" value="Leu-rich_rpt_typical-subtyp"/>
</dbReference>
<dbReference type="Pfam" id="PF13855">
    <property type="entry name" value="LRR_8"/>
    <property type="match status" value="3"/>
</dbReference>
<gene>
    <name evidence="5" type="primary">LOC117657680</name>
</gene>